<comment type="domain">
    <text evidence="5">Consists of three domains, a large central CORE domain and two small peripheral domains, NMPbind and LID, which undergo movements during catalysis. The LID domain closes over the site of phosphoryl transfer upon ATP binding. Assembling and dissambling the active center during each catalytic cycle provides an effective means to prevent ATP hydrolysis.</text>
</comment>
<dbReference type="Gene3D" id="3.40.50.300">
    <property type="entry name" value="P-loop containing nucleotide triphosphate hydrolases"/>
    <property type="match status" value="1"/>
</dbReference>
<dbReference type="AlphaFoldDB" id="A0A2S8J8V8"/>
<protein>
    <recommendedName>
        <fullName evidence="5 7">Adenylate kinase</fullName>
        <shortName evidence="5">AK</shortName>
        <ecNumber evidence="5 7">2.7.4.3</ecNumber>
    </recommendedName>
    <alternativeName>
        <fullName evidence="5">ATP-AMP transphosphorylase</fullName>
    </alternativeName>
    <alternativeName>
        <fullName evidence="5">ATP:AMP phosphotransferase</fullName>
    </alternativeName>
    <alternativeName>
        <fullName evidence="5">Adenylate monophosphate kinase</fullName>
    </alternativeName>
</protein>
<dbReference type="GO" id="GO:0004017">
    <property type="term" value="F:AMP kinase activity"/>
    <property type="evidence" value="ECO:0007669"/>
    <property type="project" value="UniProtKB-UniRule"/>
</dbReference>
<comment type="function">
    <text evidence="5">Catalyzes the reversible transfer of the terminal phosphate group between ATP and AMP. Plays an important role in cellular energy homeostasis and in adenine nucleotide metabolism.</text>
</comment>
<evidence type="ECO:0000313" key="8">
    <source>
        <dbReference type="EMBL" id="PQP23435.1"/>
    </source>
</evidence>
<comment type="caution">
    <text evidence="5">Lacks conserved residue(s) required for the propagation of feature annotation.</text>
</comment>
<dbReference type="SUPFAM" id="SSF52540">
    <property type="entry name" value="P-loop containing nucleoside triphosphate hydrolases"/>
    <property type="match status" value="1"/>
</dbReference>
<dbReference type="GO" id="GO:0005524">
    <property type="term" value="F:ATP binding"/>
    <property type="evidence" value="ECO:0007669"/>
    <property type="project" value="UniProtKB-UniRule"/>
</dbReference>
<feature type="binding site" evidence="5">
    <location>
        <position position="166"/>
    </location>
    <ligand>
        <name>ATP</name>
        <dbReference type="ChEBI" id="CHEBI:30616"/>
    </ligand>
</feature>
<gene>
    <name evidence="5" type="primary">adk</name>
    <name evidence="8" type="ORF">C5613_19040</name>
</gene>
<keyword evidence="1 5" id="KW-0808">Transferase</keyword>
<dbReference type="CDD" id="cd01428">
    <property type="entry name" value="ADK"/>
    <property type="match status" value="1"/>
</dbReference>
<dbReference type="EC" id="2.7.4.3" evidence="5 7"/>
<keyword evidence="3 5" id="KW-0547">Nucleotide-binding</keyword>
<comment type="subcellular location">
    <subcellularLocation>
        <location evidence="5 7">Cytoplasm</location>
    </subcellularLocation>
</comment>
<evidence type="ECO:0000256" key="1">
    <source>
        <dbReference type="ARBA" id="ARBA00022679"/>
    </source>
</evidence>
<dbReference type="PANTHER" id="PTHR23359">
    <property type="entry name" value="NUCLEOTIDE KINASE"/>
    <property type="match status" value="1"/>
</dbReference>
<evidence type="ECO:0000313" key="9">
    <source>
        <dbReference type="Proteomes" id="UP000239290"/>
    </source>
</evidence>
<dbReference type="InterPro" id="IPR000850">
    <property type="entry name" value="Adenylat/UMP-CMP_kin"/>
</dbReference>
<feature type="binding site" evidence="5">
    <location>
        <begin position="10"/>
        <end position="15"/>
    </location>
    <ligand>
        <name>ATP</name>
        <dbReference type="ChEBI" id="CHEBI:30616"/>
    </ligand>
</feature>
<reference evidence="9" key="1">
    <citation type="submission" date="2018-02" db="EMBL/GenBank/DDBJ databases">
        <title>Draft genome sequencing of Rhodococcus opacus KU647198.</title>
        <authorList>
            <person name="Zheng B.-X."/>
        </authorList>
    </citation>
    <scope>NUCLEOTIDE SEQUENCE [LARGE SCALE GENOMIC DNA]</scope>
    <source>
        <strain evidence="9">04-OD7</strain>
    </source>
</reference>
<dbReference type="Proteomes" id="UP000239290">
    <property type="component" value="Unassembled WGS sequence"/>
</dbReference>
<evidence type="ECO:0000256" key="6">
    <source>
        <dbReference type="RuleBase" id="RU003330"/>
    </source>
</evidence>
<comment type="caution">
    <text evidence="8">The sequence shown here is derived from an EMBL/GenBank/DDBJ whole genome shotgun (WGS) entry which is preliminary data.</text>
</comment>
<dbReference type="RefSeq" id="WP_105416621.1">
    <property type="nucleotide sequence ID" value="NZ_PUIO01000021.1"/>
</dbReference>
<evidence type="ECO:0000256" key="2">
    <source>
        <dbReference type="ARBA" id="ARBA00022727"/>
    </source>
</evidence>
<dbReference type="HAMAP" id="MF_00235">
    <property type="entry name" value="Adenylate_kinase_Adk"/>
    <property type="match status" value="1"/>
</dbReference>
<evidence type="ECO:0000256" key="3">
    <source>
        <dbReference type="ARBA" id="ARBA00022741"/>
    </source>
</evidence>
<dbReference type="NCBIfam" id="NF011100">
    <property type="entry name" value="PRK14527.1"/>
    <property type="match status" value="1"/>
</dbReference>
<dbReference type="UniPathway" id="UPA00588">
    <property type="reaction ID" value="UER00649"/>
</dbReference>
<feature type="region of interest" description="NMP" evidence="5">
    <location>
        <begin position="30"/>
        <end position="59"/>
    </location>
</feature>
<keyword evidence="5 7" id="KW-0067">ATP-binding</keyword>
<feature type="binding site" evidence="5">
    <location>
        <position position="127"/>
    </location>
    <ligand>
        <name>ATP</name>
        <dbReference type="ChEBI" id="CHEBI:30616"/>
    </ligand>
</feature>
<comment type="pathway">
    <text evidence="5">Purine metabolism; AMP biosynthesis via salvage pathway; AMP from ADP: step 1/1.</text>
</comment>
<comment type="similarity">
    <text evidence="5 6">Belongs to the adenylate kinase family.</text>
</comment>
<dbReference type="PROSITE" id="PS00113">
    <property type="entry name" value="ADENYLATE_KINASE"/>
    <property type="match status" value="1"/>
</dbReference>
<feature type="binding site" evidence="5">
    <location>
        <position position="129"/>
    </location>
    <ligand>
        <name>AMP</name>
        <dbReference type="ChEBI" id="CHEBI:456215"/>
    </ligand>
</feature>
<dbReference type="InterPro" id="IPR033690">
    <property type="entry name" value="Adenylat_kinase_CS"/>
</dbReference>
<feature type="binding site" evidence="5">
    <location>
        <position position="92"/>
    </location>
    <ligand>
        <name>AMP</name>
        <dbReference type="ChEBI" id="CHEBI:456215"/>
    </ligand>
</feature>
<dbReference type="PRINTS" id="PR00094">
    <property type="entry name" value="ADENYLTKNASE"/>
</dbReference>
<proteinExistence type="inferred from homology"/>
<dbReference type="InterPro" id="IPR027417">
    <property type="entry name" value="P-loop_NTPase"/>
</dbReference>
<dbReference type="NCBIfam" id="NF011104">
    <property type="entry name" value="PRK14531.1"/>
    <property type="match status" value="1"/>
</dbReference>
<evidence type="ECO:0000256" key="5">
    <source>
        <dbReference type="HAMAP-Rule" id="MF_00235"/>
    </source>
</evidence>
<evidence type="ECO:0000256" key="4">
    <source>
        <dbReference type="ARBA" id="ARBA00022777"/>
    </source>
</evidence>
<dbReference type="Pfam" id="PF00406">
    <property type="entry name" value="ADK"/>
    <property type="match status" value="1"/>
</dbReference>
<dbReference type="GO" id="GO:0005737">
    <property type="term" value="C:cytoplasm"/>
    <property type="evidence" value="ECO:0007669"/>
    <property type="project" value="UniProtKB-SubCell"/>
</dbReference>
<accession>A0A2S8J8V8</accession>
<evidence type="ECO:0000256" key="7">
    <source>
        <dbReference type="RuleBase" id="RU003331"/>
    </source>
</evidence>
<feature type="binding site" evidence="5">
    <location>
        <position position="36"/>
    </location>
    <ligand>
        <name>AMP</name>
        <dbReference type="ChEBI" id="CHEBI:456215"/>
    </ligand>
</feature>
<feature type="binding site" evidence="5">
    <location>
        <position position="31"/>
    </location>
    <ligand>
        <name>AMP</name>
        <dbReference type="ChEBI" id="CHEBI:456215"/>
    </ligand>
</feature>
<keyword evidence="2 5" id="KW-0545">Nucleotide biosynthesis</keyword>
<dbReference type="EMBL" id="PUIO01000021">
    <property type="protein sequence ID" value="PQP23435.1"/>
    <property type="molecule type" value="Genomic_DNA"/>
</dbReference>
<comment type="catalytic activity">
    <reaction evidence="5 7">
        <text>AMP + ATP = 2 ADP</text>
        <dbReference type="Rhea" id="RHEA:12973"/>
        <dbReference type="ChEBI" id="CHEBI:30616"/>
        <dbReference type="ChEBI" id="CHEBI:456215"/>
        <dbReference type="ChEBI" id="CHEBI:456216"/>
        <dbReference type="EC" id="2.7.4.3"/>
    </reaction>
</comment>
<keyword evidence="5" id="KW-0963">Cytoplasm</keyword>
<feature type="binding site" evidence="5">
    <location>
        <position position="140"/>
    </location>
    <ligand>
        <name>AMP</name>
        <dbReference type="ChEBI" id="CHEBI:456215"/>
    </ligand>
</feature>
<sequence length="186" mass="20271">MRLVLLGPPGAGKGTQAQLLSENIGVPHISTGDLFRTHIAQNTPLGKAASRFLDAGELVPSTLTIDMVRERLTVPDTQNGFLLDGFPRSIAQAEALAHTLGDRGIKLNAVLSFVIDEDVVVERMLARGRADDSEMIIRNRLKVYAEETAPLLDYYADQIIAIDAAGEVDEVNRLTQMKLHNNVGTR</sequence>
<feature type="binding site" evidence="5">
    <location>
        <begin position="57"/>
        <end position="59"/>
    </location>
    <ligand>
        <name>AMP</name>
        <dbReference type="ChEBI" id="CHEBI:456215"/>
    </ligand>
</feature>
<dbReference type="NCBIfam" id="NF001381">
    <property type="entry name" value="PRK00279.1-3"/>
    <property type="match status" value="1"/>
</dbReference>
<feature type="binding site" evidence="5">
    <location>
        <begin position="85"/>
        <end position="88"/>
    </location>
    <ligand>
        <name>AMP</name>
        <dbReference type="ChEBI" id="CHEBI:456215"/>
    </ligand>
</feature>
<organism evidence="8 9">
    <name type="scientific">Rhodococcus opacus</name>
    <name type="common">Nocardia opaca</name>
    <dbReference type="NCBI Taxonomy" id="37919"/>
    <lineage>
        <taxon>Bacteria</taxon>
        <taxon>Bacillati</taxon>
        <taxon>Actinomycetota</taxon>
        <taxon>Actinomycetes</taxon>
        <taxon>Mycobacteriales</taxon>
        <taxon>Nocardiaceae</taxon>
        <taxon>Rhodococcus</taxon>
    </lineage>
</organism>
<name>A0A2S8J8V8_RHOOP</name>
<dbReference type="GO" id="GO:0044209">
    <property type="term" value="P:AMP salvage"/>
    <property type="evidence" value="ECO:0007669"/>
    <property type="project" value="UniProtKB-UniRule"/>
</dbReference>
<keyword evidence="4 5" id="KW-0418">Kinase</keyword>
<comment type="subunit">
    <text evidence="5 7">Monomer.</text>
</comment>